<protein>
    <recommendedName>
        <fullName evidence="6">NOC3-like protein</fullName>
    </recommendedName>
    <alternativeName>
        <fullName evidence="5">Nucleolar complex-associated protein 3-like protein</fullName>
    </alternativeName>
</protein>
<evidence type="ECO:0000256" key="2">
    <source>
        <dbReference type="ARBA" id="ARBA00007797"/>
    </source>
</evidence>
<dbReference type="InterPro" id="IPR011501">
    <property type="entry name" value="Noc3_N"/>
</dbReference>
<evidence type="ECO:0000313" key="12">
    <source>
        <dbReference type="Proteomes" id="UP000835052"/>
    </source>
</evidence>
<dbReference type="InterPro" id="IPR005612">
    <property type="entry name" value="CCAAT-binding_factor"/>
</dbReference>
<comment type="caution">
    <text evidence="11">The sequence shown here is derived from an EMBL/GenBank/DDBJ whole genome shotgun (WGS) entry which is preliminary data.</text>
</comment>
<reference evidence="11" key="1">
    <citation type="submission" date="2020-10" db="EMBL/GenBank/DDBJ databases">
        <authorList>
            <person name="Kikuchi T."/>
        </authorList>
    </citation>
    <scope>NUCLEOTIDE SEQUENCE</scope>
    <source>
        <strain evidence="11">NKZ352</strain>
    </source>
</reference>
<feature type="domain" description="Nucleolar complex-associated protein 3 N-terminal" evidence="10">
    <location>
        <begin position="200"/>
        <end position="296"/>
    </location>
</feature>
<proteinExistence type="inferred from homology"/>
<evidence type="ECO:0000256" key="6">
    <source>
        <dbReference type="ARBA" id="ARBA00032937"/>
    </source>
</evidence>
<dbReference type="OrthoDB" id="10263597at2759"/>
<keyword evidence="4" id="KW-0539">Nucleus</keyword>
<dbReference type="PANTHER" id="PTHR14428">
    <property type="entry name" value="NUCLEOLAR COMPLEX PROTEIN 3"/>
    <property type="match status" value="1"/>
</dbReference>
<dbReference type="GO" id="GO:0005730">
    <property type="term" value="C:nucleolus"/>
    <property type="evidence" value="ECO:0007669"/>
    <property type="project" value="UniProtKB-SubCell"/>
</dbReference>
<dbReference type="InterPro" id="IPR016903">
    <property type="entry name" value="Nucleolar_cplx-assoc_3"/>
</dbReference>
<accession>A0A8S1HGJ3</accession>
<dbReference type="AlphaFoldDB" id="A0A8S1HGJ3"/>
<dbReference type="Proteomes" id="UP000835052">
    <property type="component" value="Unassembled WGS sequence"/>
</dbReference>
<evidence type="ECO:0000256" key="3">
    <source>
        <dbReference type="ARBA" id="ARBA00023054"/>
    </source>
</evidence>
<dbReference type="PANTHER" id="PTHR14428:SF5">
    <property type="entry name" value="NUCLEOLAR COMPLEX PROTEIN 3 HOMOLOG"/>
    <property type="match status" value="1"/>
</dbReference>
<dbReference type="GO" id="GO:0006270">
    <property type="term" value="P:DNA replication initiation"/>
    <property type="evidence" value="ECO:0007669"/>
    <property type="project" value="TreeGrafter"/>
</dbReference>
<feature type="compositionally biased region" description="Basic residues" evidence="8">
    <location>
        <begin position="14"/>
        <end position="24"/>
    </location>
</feature>
<name>A0A8S1HGJ3_9PELO</name>
<feature type="region of interest" description="Disordered" evidence="8">
    <location>
        <begin position="94"/>
        <end position="113"/>
    </location>
</feature>
<dbReference type="Pfam" id="PF07540">
    <property type="entry name" value="NOC3p"/>
    <property type="match status" value="1"/>
</dbReference>
<feature type="region of interest" description="Disordered" evidence="8">
    <location>
        <begin position="1"/>
        <end position="24"/>
    </location>
</feature>
<dbReference type="GO" id="GO:0003682">
    <property type="term" value="F:chromatin binding"/>
    <property type="evidence" value="ECO:0007669"/>
    <property type="project" value="TreeGrafter"/>
</dbReference>
<feature type="domain" description="CCAAT-binding factor" evidence="9">
    <location>
        <begin position="542"/>
        <end position="693"/>
    </location>
</feature>
<organism evidence="11 12">
    <name type="scientific">Caenorhabditis auriculariae</name>
    <dbReference type="NCBI Taxonomy" id="2777116"/>
    <lineage>
        <taxon>Eukaryota</taxon>
        <taxon>Metazoa</taxon>
        <taxon>Ecdysozoa</taxon>
        <taxon>Nematoda</taxon>
        <taxon>Chromadorea</taxon>
        <taxon>Rhabditida</taxon>
        <taxon>Rhabditina</taxon>
        <taxon>Rhabditomorpha</taxon>
        <taxon>Rhabditoidea</taxon>
        <taxon>Rhabditidae</taxon>
        <taxon>Peloderinae</taxon>
        <taxon>Caenorhabditis</taxon>
    </lineage>
</organism>
<evidence type="ECO:0000313" key="11">
    <source>
        <dbReference type="EMBL" id="CAD6193461.1"/>
    </source>
</evidence>
<comment type="similarity">
    <text evidence="2">Belongs to the CBF/MAK21 family.</text>
</comment>
<keyword evidence="3 7" id="KW-0175">Coiled coil</keyword>
<evidence type="ECO:0000256" key="5">
    <source>
        <dbReference type="ARBA" id="ARBA00032701"/>
    </source>
</evidence>
<gene>
    <name evidence="11" type="ORF">CAUJ_LOCUS9380</name>
</gene>
<dbReference type="Pfam" id="PF03914">
    <property type="entry name" value="CBF"/>
    <property type="match status" value="1"/>
</dbReference>
<keyword evidence="12" id="KW-1185">Reference proteome</keyword>
<evidence type="ECO:0000259" key="10">
    <source>
        <dbReference type="Pfam" id="PF07540"/>
    </source>
</evidence>
<evidence type="ECO:0000256" key="4">
    <source>
        <dbReference type="ARBA" id="ARBA00023242"/>
    </source>
</evidence>
<evidence type="ECO:0000259" key="9">
    <source>
        <dbReference type="Pfam" id="PF03914"/>
    </source>
</evidence>
<evidence type="ECO:0000256" key="1">
    <source>
        <dbReference type="ARBA" id="ARBA00004604"/>
    </source>
</evidence>
<evidence type="ECO:0000256" key="7">
    <source>
        <dbReference type="SAM" id="Coils"/>
    </source>
</evidence>
<evidence type="ECO:0000256" key="8">
    <source>
        <dbReference type="SAM" id="MobiDB-lite"/>
    </source>
</evidence>
<dbReference type="EMBL" id="CAJGYM010000035">
    <property type="protein sequence ID" value="CAD6193461.1"/>
    <property type="molecule type" value="Genomic_DNA"/>
</dbReference>
<feature type="coiled-coil region" evidence="7">
    <location>
        <begin position="433"/>
        <end position="474"/>
    </location>
</feature>
<comment type="subcellular location">
    <subcellularLocation>
        <location evidence="1">Nucleus</location>
        <location evidence="1">Nucleolus</location>
    </subcellularLocation>
</comment>
<sequence>MGLASAPREEKLKMMKTSKTRKTVRKLNSLGKKGKISRDVQNQLKNIKAKKSKESHQRIFNIEEDWKADREFHYHDEDESLPLDMLDDEYEWQTSVPTKKRAGRRNFDKDDEEVDVKKRRFKDTLQDDQEELLPIKLSDGRLIRPTKEKTVKEEEEDDYEQQIPQSLEELEEEKTTKFEDFTSLSAAELISKRKELLDEHKISIASHSNMILTNPHENVGRLRDLLKFCEGEGVHPLIRESIQKLSMASLLQVLVDIIPGYAIRQWTEEEKSQKQKKETRKLQAYEESLLRYYLKFLQLCEKLASKLCAKDRKVQEATFTYKIGFLSIKALERLAISAPHFNYATNITSTLVRLSLSKIPTVVNAVCAGLEKLFKEDLSLKGLMTLFAARSISTLVTKKKGNVPPLLISTFLTANIRETKNEDKKSGKDRLIARKYQLKKEKANKTARKYKKQLEKLEADLKEVEAEESISNKLKNATEAMKFIFQTYFSILKRMPNVALLEPVLEGLSKFAHLLNIEFFEDIVHTMGNLLSNKSLRLIDQLHCVHTVFVLLSGEGQILNVDPSKFYRIVYRLLNHIPFEKKFEQRLKVVTIATKTLDIMLSERRKMVPLSRVAAFVKRILAICTVIDEKSALCFTSHVRSLFIAHPKLLTLVEEDESAEEGSSGGLFHPELDDPDVSNAVGSEVRSELSVLIRSRDKNLAQVANNLLHGVPSTGLFKVPPQLTSLKPWEVIETSEDLNSSRVSDIDPHFNAVERFAKGKNQQLSPGNIHVLITNWLESR</sequence>